<proteinExistence type="predicted"/>
<protein>
    <submittedName>
        <fullName evidence="1">Uncharacterized protein</fullName>
    </submittedName>
</protein>
<dbReference type="RefSeq" id="WP_244709551.1">
    <property type="nucleotide sequence ID" value="NZ_CP095073.1"/>
</dbReference>
<name>A0ABY4EIK3_9BACI</name>
<gene>
    <name evidence="1" type="ORF">MUN89_19195</name>
</gene>
<accession>A0ABY4EIK3</accession>
<sequence length="96" mass="11134">MSLILLQDGFGNDKFFPADSELRIHCTSVSQGTRYIYLQYLDMPFGFRKISRNNVLSLAPHERKCIESRLEEIDQGLFDDDSKVQHLHHLLDTPPN</sequence>
<organism evidence="1 2">
    <name type="scientific">Halobacillus salinarum</name>
    <dbReference type="NCBI Taxonomy" id="2932257"/>
    <lineage>
        <taxon>Bacteria</taxon>
        <taxon>Bacillati</taxon>
        <taxon>Bacillota</taxon>
        <taxon>Bacilli</taxon>
        <taxon>Bacillales</taxon>
        <taxon>Bacillaceae</taxon>
        <taxon>Halobacillus</taxon>
    </lineage>
</organism>
<dbReference type="Proteomes" id="UP000831787">
    <property type="component" value="Chromosome"/>
</dbReference>
<evidence type="ECO:0000313" key="1">
    <source>
        <dbReference type="EMBL" id="UOQ43969.1"/>
    </source>
</evidence>
<reference evidence="1 2" key="1">
    <citation type="submission" date="2022-04" db="EMBL/GenBank/DDBJ databases">
        <title>Halobacillus sp. isolated from saltern.</title>
        <authorList>
            <person name="Won M."/>
            <person name="Lee C.-M."/>
            <person name="Woen H.-Y."/>
            <person name="Kwon S.-W."/>
        </authorList>
    </citation>
    <scope>NUCLEOTIDE SEQUENCE [LARGE SCALE GENOMIC DNA]</scope>
    <source>
        <strain evidence="1 2">SSBR10-3</strain>
    </source>
</reference>
<keyword evidence="2" id="KW-1185">Reference proteome</keyword>
<dbReference type="EMBL" id="CP095073">
    <property type="protein sequence ID" value="UOQ43969.1"/>
    <property type="molecule type" value="Genomic_DNA"/>
</dbReference>
<evidence type="ECO:0000313" key="2">
    <source>
        <dbReference type="Proteomes" id="UP000831787"/>
    </source>
</evidence>